<keyword evidence="2" id="KW-0413">Isomerase</keyword>
<dbReference type="EMBL" id="CP001807">
    <property type="protein sequence ID" value="ACY47468.1"/>
    <property type="molecule type" value="Genomic_DNA"/>
</dbReference>
<name>D0MF18_RHOM4</name>
<keyword evidence="3" id="KW-1185">Reference proteome</keyword>
<dbReference type="Pfam" id="PF01261">
    <property type="entry name" value="AP_endonuc_2"/>
    <property type="match status" value="1"/>
</dbReference>
<dbReference type="GO" id="GO:0016853">
    <property type="term" value="F:isomerase activity"/>
    <property type="evidence" value="ECO:0007669"/>
    <property type="project" value="UniProtKB-KW"/>
</dbReference>
<dbReference type="KEGG" id="rmr:Rmar_0568"/>
<dbReference type="RefSeq" id="WP_012843080.1">
    <property type="nucleotide sequence ID" value="NC_013501.1"/>
</dbReference>
<dbReference type="InterPro" id="IPR013022">
    <property type="entry name" value="Xyl_isomerase-like_TIM-brl"/>
</dbReference>
<dbReference type="HOGENOM" id="CLU_1022619_0_0_10"/>
<reference evidence="2 3" key="1">
    <citation type="journal article" date="2009" name="Stand. Genomic Sci.">
        <title>Complete genome sequence of Rhodothermus marinus type strain (R-10).</title>
        <authorList>
            <person name="Nolan M."/>
            <person name="Tindall B.J."/>
            <person name="Pomrenke H."/>
            <person name="Lapidus A."/>
            <person name="Copeland A."/>
            <person name="Glavina Del Rio T."/>
            <person name="Lucas S."/>
            <person name="Chen F."/>
            <person name="Tice H."/>
            <person name="Cheng J.F."/>
            <person name="Saunders E."/>
            <person name="Han C."/>
            <person name="Bruce D."/>
            <person name="Goodwin L."/>
            <person name="Chain P."/>
            <person name="Pitluck S."/>
            <person name="Ovchinikova G."/>
            <person name="Pati A."/>
            <person name="Ivanova N."/>
            <person name="Mavromatis K."/>
            <person name="Chen A."/>
            <person name="Palaniappan K."/>
            <person name="Land M."/>
            <person name="Hauser L."/>
            <person name="Chang Y.J."/>
            <person name="Jeffries C.D."/>
            <person name="Brettin T."/>
            <person name="Goker M."/>
            <person name="Bristow J."/>
            <person name="Eisen J.A."/>
            <person name="Markowitz V."/>
            <person name="Hugenholtz P."/>
            <person name="Kyrpides N.C."/>
            <person name="Klenk H.P."/>
            <person name="Detter J.C."/>
        </authorList>
    </citation>
    <scope>NUCLEOTIDE SEQUENCE [LARGE SCALE GENOMIC DNA]</scope>
    <source>
        <strain evidence="3">ATCC 43812 / DSM 4252 / R-10</strain>
    </source>
</reference>
<dbReference type="PANTHER" id="PTHR12110">
    <property type="entry name" value="HYDROXYPYRUVATE ISOMERASE"/>
    <property type="match status" value="1"/>
</dbReference>
<evidence type="ECO:0000313" key="2">
    <source>
        <dbReference type="EMBL" id="ACY47468.1"/>
    </source>
</evidence>
<gene>
    <name evidence="2" type="ordered locus">Rmar_0568</name>
</gene>
<protein>
    <submittedName>
        <fullName evidence="2">Xylose isomerase domain protein TIM barrel</fullName>
    </submittedName>
</protein>
<evidence type="ECO:0000313" key="3">
    <source>
        <dbReference type="Proteomes" id="UP000002221"/>
    </source>
</evidence>
<feature type="domain" description="Xylose isomerase-like TIM barrel" evidence="1">
    <location>
        <begin position="24"/>
        <end position="247"/>
    </location>
</feature>
<dbReference type="InterPro" id="IPR036237">
    <property type="entry name" value="Xyl_isomerase-like_sf"/>
</dbReference>
<dbReference type="Gene3D" id="3.20.20.150">
    <property type="entry name" value="Divalent-metal-dependent TIM barrel enzymes"/>
    <property type="match status" value="1"/>
</dbReference>
<evidence type="ECO:0000259" key="1">
    <source>
        <dbReference type="Pfam" id="PF01261"/>
    </source>
</evidence>
<dbReference type="InterPro" id="IPR050312">
    <property type="entry name" value="IolE/XylAMocC-like"/>
</dbReference>
<accession>D0MF18</accession>
<proteinExistence type="predicted"/>
<dbReference type="OrthoDB" id="1492324at2"/>
<dbReference type="Proteomes" id="UP000002221">
    <property type="component" value="Chromosome"/>
</dbReference>
<dbReference type="eggNOG" id="COG1082">
    <property type="taxonomic scope" value="Bacteria"/>
</dbReference>
<dbReference type="SUPFAM" id="SSF51658">
    <property type="entry name" value="Xylose isomerase-like"/>
    <property type="match status" value="1"/>
</dbReference>
<sequence length="272" mass="29745">MIPALLTDTVTLNLDRALYLTLLWGLEGVELRTIGGPSDRVPFVNEEKLRRRLLENELPAVAIVPGMFEGPVRDRRTWMNEVAAFDEVLSFCRRIDCPCVVVSAFAAEDEGTPIEEAARALRMAGDKAADYGVRMAVLNEPGSAFPTGRALATLLETANHPAVGGAWNPGAALQAGENPSEGLQALAGRVFLVRCSDWRLDPDRGVWEPAPFGEGAVGWPAQLRLLRDMDFTGPLSLEVRAEPRAKRGLHDATRLLQLLRQVRKPSSATTER</sequence>
<dbReference type="STRING" id="518766.Rmar_0568"/>
<dbReference type="AlphaFoldDB" id="D0MF18"/>
<dbReference type="PANTHER" id="PTHR12110:SF41">
    <property type="entry name" value="INOSOSE DEHYDRATASE"/>
    <property type="match status" value="1"/>
</dbReference>
<organism evidence="2 3">
    <name type="scientific">Rhodothermus marinus (strain ATCC 43812 / DSM 4252 / R-10)</name>
    <name type="common">Rhodothermus obamensis</name>
    <dbReference type="NCBI Taxonomy" id="518766"/>
    <lineage>
        <taxon>Bacteria</taxon>
        <taxon>Pseudomonadati</taxon>
        <taxon>Rhodothermota</taxon>
        <taxon>Rhodothermia</taxon>
        <taxon>Rhodothermales</taxon>
        <taxon>Rhodothermaceae</taxon>
        <taxon>Rhodothermus</taxon>
    </lineage>
</organism>